<sequence>MSITQPTRSFDILVPSVLRLPMIQGWTIFHVHHSWERQAPASNETLAVSHRGQMDLSFNIGPLPDHLQSPLCFILIDTSAYLGGYFQLVPGPRPRLAGGYSAMCVVGSRDV</sequence>
<protein>
    <submittedName>
        <fullName evidence="1">Uncharacterized protein</fullName>
    </submittedName>
</protein>
<dbReference type="EMBL" id="LSBI01000002">
    <property type="protein sequence ID" value="OAQ92759.1"/>
    <property type="molecule type" value="Genomic_DNA"/>
</dbReference>
<proteinExistence type="predicted"/>
<evidence type="ECO:0000313" key="1">
    <source>
        <dbReference type="EMBL" id="OAQ92759.1"/>
    </source>
</evidence>
<dbReference type="AlphaFoldDB" id="A0A179HTK8"/>
<comment type="caution">
    <text evidence="1">The sequence shown here is derived from an EMBL/GenBank/DDBJ whole genome shotgun (WGS) entry which is preliminary data.</text>
</comment>
<reference evidence="1 2" key="1">
    <citation type="submission" date="2016-02" db="EMBL/GenBank/DDBJ databases">
        <title>Biosynthesis of antibiotic leucinostatins and their inhibition on Phytophthora in bio-control Purpureocillium lilacinum.</title>
        <authorList>
            <person name="Wang G."/>
            <person name="Liu Z."/>
            <person name="Lin R."/>
            <person name="Li E."/>
            <person name="Mao Z."/>
            <person name="Ling J."/>
            <person name="Yin W."/>
            <person name="Xie B."/>
        </authorList>
    </citation>
    <scope>NUCLEOTIDE SEQUENCE [LARGE SCALE GENOMIC DNA]</scope>
    <source>
        <strain evidence="1">PLFJ-1</strain>
    </source>
</reference>
<dbReference type="Proteomes" id="UP000078340">
    <property type="component" value="Unassembled WGS sequence"/>
</dbReference>
<name>A0A179HTK8_PURLI</name>
<evidence type="ECO:0000313" key="2">
    <source>
        <dbReference type="Proteomes" id="UP000078340"/>
    </source>
</evidence>
<organism evidence="1 2">
    <name type="scientific">Purpureocillium lilacinum</name>
    <name type="common">Paecilomyces lilacinus</name>
    <dbReference type="NCBI Taxonomy" id="33203"/>
    <lineage>
        <taxon>Eukaryota</taxon>
        <taxon>Fungi</taxon>
        <taxon>Dikarya</taxon>
        <taxon>Ascomycota</taxon>
        <taxon>Pezizomycotina</taxon>
        <taxon>Sordariomycetes</taxon>
        <taxon>Hypocreomycetidae</taxon>
        <taxon>Hypocreales</taxon>
        <taxon>Ophiocordycipitaceae</taxon>
        <taxon>Purpureocillium</taxon>
    </lineage>
</organism>
<accession>A0A179HTK8</accession>
<gene>
    <name evidence="1" type="ORF">VFPFJ_01920</name>
</gene>